<evidence type="ECO:0000313" key="2">
    <source>
        <dbReference type="Proteomes" id="UP001652627"/>
    </source>
</evidence>
<protein>
    <submittedName>
        <fullName evidence="3">Sperm acrosome membrane-associated protein 6-like</fullName>
    </submittedName>
</protein>
<proteinExistence type="predicted"/>
<accession>A0ABM4G6Q0</accession>
<dbReference type="InterPro" id="IPR034549">
    <property type="entry name" value="SPACA6"/>
</dbReference>
<organism evidence="2 3">
    <name type="scientific">Apteryx mantelli</name>
    <name type="common">North Island brown kiwi</name>
    <dbReference type="NCBI Taxonomy" id="2696672"/>
    <lineage>
        <taxon>Eukaryota</taxon>
        <taxon>Metazoa</taxon>
        <taxon>Chordata</taxon>
        <taxon>Craniata</taxon>
        <taxon>Vertebrata</taxon>
        <taxon>Euteleostomi</taxon>
        <taxon>Archelosauria</taxon>
        <taxon>Archosauria</taxon>
        <taxon>Dinosauria</taxon>
        <taxon>Saurischia</taxon>
        <taxon>Theropoda</taxon>
        <taxon>Coelurosauria</taxon>
        <taxon>Aves</taxon>
        <taxon>Palaeognathae</taxon>
        <taxon>Apterygiformes</taxon>
        <taxon>Apterygidae</taxon>
        <taxon>Apteryx</taxon>
    </lineage>
</organism>
<evidence type="ECO:0000259" key="1">
    <source>
        <dbReference type="PROSITE" id="PS50835"/>
    </source>
</evidence>
<reference evidence="3" key="1">
    <citation type="submission" date="2025-08" db="UniProtKB">
        <authorList>
            <consortium name="RefSeq"/>
        </authorList>
    </citation>
    <scope>IDENTIFICATION</scope>
    <source>
        <tissue evidence="3">Blood</tissue>
    </source>
</reference>
<dbReference type="GeneID" id="136995485"/>
<dbReference type="PANTHER" id="PTHR37366:SF1">
    <property type="entry name" value="SPERM ACROSOME MEMBRANE-ASSOCIATED PROTEIN 6"/>
    <property type="match status" value="1"/>
</dbReference>
<name>A0ABM4G6Q0_9AVES</name>
<evidence type="ECO:0000313" key="3">
    <source>
        <dbReference type="RefSeq" id="XP_067172875.1"/>
    </source>
</evidence>
<keyword evidence="2" id="KW-1185">Reference proteome</keyword>
<dbReference type="PANTHER" id="PTHR37366">
    <property type="entry name" value="SPERM ACROSOME MEMBRANE-ASSOCIATED PROTEIN 6"/>
    <property type="match status" value="1"/>
</dbReference>
<feature type="domain" description="Ig-like" evidence="1">
    <location>
        <begin position="272"/>
        <end position="355"/>
    </location>
</feature>
<dbReference type="PROSITE" id="PS50835">
    <property type="entry name" value="IG_LIKE"/>
    <property type="match status" value="1"/>
</dbReference>
<dbReference type="Proteomes" id="UP001652627">
    <property type="component" value="Unplaced"/>
</dbReference>
<dbReference type="RefSeq" id="XP_067172875.1">
    <property type="nucleotide sequence ID" value="XM_067316774.1"/>
</dbReference>
<dbReference type="InterPro" id="IPR007110">
    <property type="entry name" value="Ig-like_dom"/>
</dbReference>
<sequence>MEQLILGTISRHMKDKKVIRSCQHGFTKGKSCLTNLIAFSEGMTDWIDEGREANVASFDFSKAFDSVSHNILTGNLMKYGLNEQVVRWLENWLNGRAQRVVISAAKSIWRPEVQGYTISMVYLGIWVEGPGWWRWVVLAPWLPGVPPCLLCFGPPLQRARLCRDVTGALPGAPQHQRCLEALVRAAVPLAPVTVGSGQREALREIVMDALHLLEVQGGMQPFEVSLQEAVDGIWVKLRQLEEAPACVPPCGFQLAARIFQCATCRLVDCQFPLDCPVQDLWAREGEAVMLHCVVPFATPSDLPITWMFAKDLRTQDLALFEELQEGVGGPPTLILQDPPLGTIACSLGAHAQTLARKYFFLNVSGGTVEAERGLQAQFRAVLRWPHSRTSLHPRMLLGLELALGSMGLILLLV</sequence>
<gene>
    <name evidence="3" type="primary">LOC136995485</name>
</gene>